<gene>
    <name evidence="2" type="ORF">LTRI10_LOCUS11292</name>
</gene>
<dbReference type="AlphaFoldDB" id="A0AAV2D5C7"/>
<organism evidence="2 3">
    <name type="scientific">Linum trigynum</name>
    <dbReference type="NCBI Taxonomy" id="586398"/>
    <lineage>
        <taxon>Eukaryota</taxon>
        <taxon>Viridiplantae</taxon>
        <taxon>Streptophyta</taxon>
        <taxon>Embryophyta</taxon>
        <taxon>Tracheophyta</taxon>
        <taxon>Spermatophyta</taxon>
        <taxon>Magnoliopsida</taxon>
        <taxon>eudicotyledons</taxon>
        <taxon>Gunneridae</taxon>
        <taxon>Pentapetalae</taxon>
        <taxon>rosids</taxon>
        <taxon>fabids</taxon>
        <taxon>Malpighiales</taxon>
        <taxon>Linaceae</taxon>
        <taxon>Linum</taxon>
    </lineage>
</organism>
<evidence type="ECO:0000313" key="3">
    <source>
        <dbReference type="Proteomes" id="UP001497516"/>
    </source>
</evidence>
<keyword evidence="3" id="KW-1185">Reference proteome</keyword>
<feature type="region of interest" description="Disordered" evidence="1">
    <location>
        <begin position="21"/>
        <end position="60"/>
    </location>
</feature>
<evidence type="ECO:0000313" key="2">
    <source>
        <dbReference type="EMBL" id="CAL1367829.1"/>
    </source>
</evidence>
<name>A0AAV2D5C7_9ROSI</name>
<evidence type="ECO:0000256" key="1">
    <source>
        <dbReference type="SAM" id="MobiDB-lite"/>
    </source>
</evidence>
<proteinExistence type="predicted"/>
<dbReference type="EMBL" id="OZ034815">
    <property type="protein sequence ID" value="CAL1367829.1"/>
    <property type="molecule type" value="Genomic_DNA"/>
</dbReference>
<protein>
    <submittedName>
        <fullName evidence="2">Uncharacterized protein</fullName>
    </submittedName>
</protein>
<dbReference type="Proteomes" id="UP001497516">
    <property type="component" value="Chromosome 2"/>
</dbReference>
<sequence>MATNCILHRRPNRVTFSFHMDTRRRRGMKGTTDKITRHQQPTRPTSYRRREERKNHQRGELFPVSSEITARRTRETILDHGQMKGDRIVAI</sequence>
<accession>A0AAV2D5C7</accession>
<reference evidence="2 3" key="1">
    <citation type="submission" date="2024-04" db="EMBL/GenBank/DDBJ databases">
        <authorList>
            <person name="Fracassetti M."/>
        </authorList>
    </citation>
    <scope>NUCLEOTIDE SEQUENCE [LARGE SCALE GENOMIC DNA]</scope>
</reference>
<feature type="compositionally biased region" description="Basic and acidic residues" evidence="1">
    <location>
        <begin position="48"/>
        <end position="59"/>
    </location>
</feature>